<evidence type="ECO:0000313" key="3">
    <source>
        <dbReference type="Proteomes" id="UP000078558"/>
    </source>
</evidence>
<proteinExistence type="predicted"/>
<reference evidence="1 3" key="1">
    <citation type="submission" date="2016-06" db="EMBL/GenBank/DDBJ databases">
        <authorList>
            <person name="Kjaerup R.B."/>
            <person name="Dalgaard T.S."/>
            <person name="Juul-Madsen H.R."/>
        </authorList>
    </citation>
    <scope>NUCLEOTIDE SEQUENCE [LARGE SCALE GENOMIC DNA]</scope>
    <source>
        <strain evidence="1">Orrdi1</strain>
    </source>
</reference>
<name>A0A1C3K7R4_9BURK</name>
<dbReference type="KEGG" id="odi:ODI_R1234"/>
<dbReference type="EMBL" id="LT907988">
    <property type="protein sequence ID" value="SOE48097.1"/>
    <property type="molecule type" value="Genomic_DNA"/>
</dbReference>
<gene>
    <name evidence="1" type="ORF">ODI_02448</name>
    <name evidence="2" type="ORF">ODI_R1234</name>
</gene>
<reference evidence="2 3" key="2">
    <citation type="submission" date="2017-08" db="EMBL/GenBank/DDBJ databases">
        <authorList>
            <person name="de Groot N.N."/>
        </authorList>
    </citation>
    <scope>NUCLEOTIDE SEQUENCE [LARGE SCALE GENOMIC DNA]</scope>
    <source>
        <strain evidence="2">Orrdi1</strain>
    </source>
</reference>
<dbReference type="Proteomes" id="UP000078558">
    <property type="component" value="Chromosome I"/>
</dbReference>
<protein>
    <recommendedName>
        <fullName evidence="4">Phage protein</fullName>
    </recommendedName>
</protein>
<keyword evidence="3" id="KW-1185">Reference proteome</keyword>
<organism evidence="1 3">
    <name type="scientific">Orrella dioscoreae</name>
    <dbReference type="NCBI Taxonomy" id="1851544"/>
    <lineage>
        <taxon>Bacteria</taxon>
        <taxon>Pseudomonadati</taxon>
        <taxon>Pseudomonadota</taxon>
        <taxon>Betaproteobacteria</taxon>
        <taxon>Burkholderiales</taxon>
        <taxon>Alcaligenaceae</taxon>
        <taxon>Orrella</taxon>
    </lineage>
</organism>
<dbReference type="STRING" id="1851544.ODI_02448"/>
<accession>A0A1C3K7R4</accession>
<sequence>MKVEMKLSGVDDVMRTLQSLPAEIVSKRGGPVKTALARGARYLRDRAKENLQASIAQNGDESTGLLLQNVIASRGKPPIGSKGERYLVRVRRKTYARKGKEPVTTRKTAALMEYGSSHQPARPWLRPAVQQHGQRVIEMVSADVVRQIDRVAAKAKREGKL</sequence>
<evidence type="ECO:0008006" key="4">
    <source>
        <dbReference type="Google" id="ProtNLM"/>
    </source>
</evidence>
<evidence type="ECO:0000313" key="1">
    <source>
        <dbReference type="EMBL" id="SBT27546.1"/>
    </source>
</evidence>
<dbReference type="OrthoDB" id="6039076at2"/>
<dbReference type="AlphaFoldDB" id="A0A1C3K7R4"/>
<dbReference type="RefSeq" id="WP_067759320.1">
    <property type="nucleotide sequence ID" value="NZ_LT907988.1"/>
</dbReference>
<dbReference type="EMBL" id="FLRC01000054">
    <property type="protein sequence ID" value="SBT27546.1"/>
    <property type="molecule type" value="Genomic_DNA"/>
</dbReference>
<evidence type="ECO:0000313" key="2">
    <source>
        <dbReference type="EMBL" id="SOE48097.1"/>
    </source>
</evidence>